<dbReference type="GO" id="GO:0008270">
    <property type="term" value="F:zinc ion binding"/>
    <property type="evidence" value="ECO:0007669"/>
    <property type="project" value="UniProtKB-KW"/>
</dbReference>
<dbReference type="InterPro" id="IPR047126">
    <property type="entry name" value="RNF141-like"/>
</dbReference>
<dbReference type="Proteomes" id="UP001566132">
    <property type="component" value="Unassembled WGS sequence"/>
</dbReference>
<comment type="caution">
    <text evidence="7">The sequence shown here is derived from an EMBL/GenBank/DDBJ whole genome shotgun (WGS) entry which is preliminary data.</text>
</comment>
<dbReference type="Pfam" id="PF13920">
    <property type="entry name" value="zf-C3HC4_3"/>
    <property type="match status" value="1"/>
</dbReference>
<dbReference type="AlphaFoldDB" id="A0ABD1F213"/>
<evidence type="ECO:0000256" key="5">
    <source>
        <dbReference type="PROSITE-ProRule" id="PRU00175"/>
    </source>
</evidence>
<dbReference type="SMART" id="SM00184">
    <property type="entry name" value="RING"/>
    <property type="match status" value="1"/>
</dbReference>
<evidence type="ECO:0000256" key="1">
    <source>
        <dbReference type="ARBA" id="ARBA00022017"/>
    </source>
</evidence>
<evidence type="ECO:0000313" key="7">
    <source>
        <dbReference type="EMBL" id="KAL1509292.1"/>
    </source>
</evidence>
<organism evidence="7 8">
    <name type="scientific">Hypothenemus hampei</name>
    <name type="common">Coffee berry borer</name>
    <dbReference type="NCBI Taxonomy" id="57062"/>
    <lineage>
        <taxon>Eukaryota</taxon>
        <taxon>Metazoa</taxon>
        <taxon>Ecdysozoa</taxon>
        <taxon>Arthropoda</taxon>
        <taxon>Hexapoda</taxon>
        <taxon>Insecta</taxon>
        <taxon>Pterygota</taxon>
        <taxon>Neoptera</taxon>
        <taxon>Endopterygota</taxon>
        <taxon>Coleoptera</taxon>
        <taxon>Polyphaga</taxon>
        <taxon>Cucujiformia</taxon>
        <taxon>Curculionidae</taxon>
        <taxon>Scolytinae</taxon>
        <taxon>Hypothenemus</taxon>
    </lineage>
</organism>
<dbReference type="InterPro" id="IPR017907">
    <property type="entry name" value="Znf_RING_CS"/>
</dbReference>
<feature type="domain" description="RING-type" evidence="6">
    <location>
        <begin position="142"/>
        <end position="179"/>
    </location>
</feature>
<keyword evidence="4" id="KW-0862">Zinc</keyword>
<protein>
    <recommendedName>
        <fullName evidence="1">RING finger protein 141</fullName>
    </recommendedName>
</protein>
<sequence length="222" mass="25266">MGEVLSQITGEDHVTLLTTEICQLTYEEFLDLIKELNKLAEKCLDSKGYQLIFVVKKDSDTTIFWKATVKILCIKIDSQNQKDSTFRILSLSQFLKAFNTIKCQIAAVEQSKNKTDENMGFSTLLENALGSIQANDKINNECVICFERKQDVTLPCAHSFCTKCIEEWNELHDTCPICREKLDSPSDTWVISEAPNAEEISNEIRENLLDLSEDRPTQCRPS</sequence>
<keyword evidence="8" id="KW-1185">Reference proteome</keyword>
<dbReference type="PROSITE" id="PS50089">
    <property type="entry name" value="ZF_RING_2"/>
    <property type="match status" value="1"/>
</dbReference>
<reference evidence="7 8" key="1">
    <citation type="submission" date="2024-05" db="EMBL/GenBank/DDBJ databases">
        <title>Genetic variation in Jamaican populations of the coffee berry borer (Hypothenemus hampei).</title>
        <authorList>
            <person name="Errbii M."/>
            <person name="Myrie A."/>
        </authorList>
    </citation>
    <scope>NUCLEOTIDE SEQUENCE [LARGE SCALE GENOMIC DNA]</scope>
    <source>
        <strain evidence="7">JA-Hopewell-2020-01-JO</strain>
        <tissue evidence="7">Whole body</tissue>
    </source>
</reference>
<keyword evidence="3 5" id="KW-0863">Zinc-finger</keyword>
<evidence type="ECO:0000256" key="4">
    <source>
        <dbReference type="ARBA" id="ARBA00022833"/>
    </source>
</evidence>
<accession>A0ABD1F213</accession>
<evidence type="ECO:0000313" key="8">
    <source>
        <dbReference type="Proteomes" id="UP001566132"/>
    </source>
</evidence>
<dbReference type="Gene3D" id="3.30.40.10">
    <property type="entry name" value="Zinc/RING finger domain, C3HC4 (zinc finger)"/>
    <property type="match status" value="1"/>
</dbReference>
<evidence type="ECO:0000256" key="3">
    <source>
        <dbReference type="ARBA" id="ARBA00022771"/>
    </source>
</evidence>
<dbReference type="InterPro" id="IPR013083">
    <property type="entry name" value="Znf_RING/FYVE/PHD"/>
</dbReference>
<dbReference type="InterPro" id="IPR043400">
    <property type="entry name" value="RING-HC_RNF141"/>
</dbReference>
<name>A0ABD1F213_HYPHA</name>
<dbReference type="SUPFAM" id="SSF57850">
    <property type="entry name" value="RING/U-box"/>
    <property type="match status" value="1"/>
</dbReference>
<dbReference type="CDD" id="cd16545">
    <property type="entry name" value="RING-HC_RNF141"/>
    <property type="match status" value="1"/>
</dbReference>
<dbReference type="PROSITE" id="PS00518">
    <property type="entry name" value="ZF_RING_1"/>
    <property type="match status" value="1"/>
</dbReference>
<evidence type="ECO:0000259" key="6">
    <source>
        <dbReference type="PROSITE" id="PS50089"/>
    </source>
</evidence>
<dbReference type="InterPro" id="IPR001841">
    <property type="entry name" value="Znf_RING"/>
</dbReference>
<keyword evidence="2" id="KW-0479">Metal-binding</keyword>
<evidence type="ECO:0000256" key="2">
    <source>
        <dbReference type="ARBA" id="ARBA00022723"/>
    </source>
</evidence>
<dbReference type="PANTHER" id="PTHR12109:SF3">
    <property type="entry name" value="RING FINGER PROTEIN 141"/>
    <property type="match status" value="1"/>
</dbReference>
<proteinExistence type="predicted"/>
<dbReference type="EMBL" id="JBDJPC010000003">
    <property type="protein sequence ID" value="KAL1509292.1"/>
    <property type="molecule type" value="Genomic_DNA"/>
</dbReference>
<dbReference type="PANTHER" id="PTHR12109">
    <property type="entry name" value="RING FINGER PROTEIN 141-RELATED"/>
    <property type="match status" value="1"/>
</dbReference>
<gene>
    <name evidence="7" type="ORF">ABEB36_004054</name>
</gene>